<feature type="transmembrane region" description="Helical" evidence="1">
    <location>
        <begin position="46"/>
        <end position="68"/>
    </location>
</feature>
<dbReference type="PANTHER" id="PTHR34978:SF3">
    <property type="entry name" value="SLR0241 PROTEIN"/>
    <property type="match status" value="1"/>
</dbReference>
<evidence type="ECO:0000313" key="3">
    <source>
        <dbReference type="EMBL" id="MCH5597401.1"/>
    </source>
</evidence>
<dbReference type="RefSeq" id="WP_240826791.1">
    <property type="nucleotide sequence ID" value="NZ_JAKWBL010000001.1"/>
</dbReference>
<dbReference type="Gene3D" id="3.30.2010.10">
    <property type="entry name" value="Metalloproteases ('zincins'), catalytic domain"/>
    <property type="match status" value="1"/>
</dbReference>
<feature type="transmembrane region" description="Helical" evidence="1">
    <location>
        <begin position="88"/>
        <end position="109"/>
    </location>
</feature>
<feature type="transmembrane region" description="Helical" evidence="1">
    <location>
        <begin position="15"/>
        <end position="34"/>
    </location>
</feature>
<dbReference type="Proteomes" id="UP001202248">
    <property type="component" value="Unassembled WGS sequence"/>
</dbReference>
<reference evidence="3 4" key="1">
    <citation type="submission" date="2022-02" db="EMBL/GenBank/DDBJ databases">
        <authorList>
            <person name="Min J."/>
        </authorList>
    </citation>
    <scope>NUCLEOTIDE SEQUENCE [LARGE SCALE GENOMIC DNA]</scope>
    <source>
        <strain evidence="3 4">GR10-1</strain>
    </source>
</reference>
<keyword evidence="1" id="KW-0812">Transmembrane</keyword>
<accession>A0ABS9SGB0</accession>
<proteinExistence type="predicted"/>
<dbReference type="EMBL" id="JAKWBL010000001">
    <property type="protein sequence ID" value="MCH5597401.1"/>
    <property type="molecule type" value="Genomic_DNA"/>
</dbReference>
<gene>
    <name evidence="3" type="ORF">MKP09_05525</name>
</gene>
<protein>
    <submittedName>
        <fullName evidence="3">M56 family metallopeptidase</fullName>
    </submittedName>
</protein>
<comment type="caution">
    <text evidence="3">The sequence shown here is derived from an EMBL/GenBank/DDBJ whole genome shotgun (WGS) entry which is preliminary data.</text>
</comment>
<organism evidence="3 4">
    <name type="scientific">Niabella ginsengisoli</name>
    <dbReference type="NCBI Taxonomy" id="522298"/>
    <lineage>
        <taxon>Bacteria</taxon>
        <taxon>Pseudomonadati</taxon>
        <taxon>Bacteroidota</taxon>
        <taxon>Chitinophagia</taxon>
        <taxon>Chitinophagales</taxon>
        <taxon>Chitinophagaceae</taxon>
        <taxon>Niabella</taxon>
    </lineage>
</organism>
<feature type="transmembrane region" description="Helical" evidence="1">
    <location>
        <begin position="295"/>
        <end position="312"/>
    </location>
</feature>
<sequence>MIDSLQLILTALGNAILNSIWQTGLLWLLVLLYARLNVSPQKLSSVSFAALLTSFVSFIITFFISILTPYINFGMLQWIDSIGSVYPIMFYAAIAYLLLLIVPTTRLLFGIRNVYILRNKGLAKVPGHLKIFLLNASQYLDIKRKVKIFTSTIISSPLTVGFIKPVILLPVAMVNQLSTHQVEAIILHELAHIKRNDYLQNILTQIILTIFYFNPFAKMLAKMQSLEREKSADKWVVQFEYNNRMYANTILQLAKQNFQDQNKLAIPISGKSSSLLERIEWLLGSAKRRYPSLKSLTLLSLFIAVAFTISLIQKVNLPTTSLENFAYNQPAATYIPTVHSTIEDIPKEEVESEIILQDQEKTAPVPENKEEVQKETIAHEESRTEENNTEVAATFVNNITVVSPELKETEENKVQEALTATKKIVTELSWKAIDNSLAETVTKEERQLLKEAYSQKLEAANWEKQADMLRLHYNNINWEKATKNLAIAIEGIKIDSVYNKYKEAAHV</sequence>
<keyword evidence="1" id="KW-0472">Membrane</keyword>
<name>A0ABS9SGB0_9BACT</name>
<dbReference type="CDD" id="cd07341">
    <property type="entry name" value="M56_BlaR1_MecR1_like"/>
    <property type="match status" value="1"/>
</dbReference>
<keyword evidence="4" id="KW-1185">Reference proteome</keyword>
<feature type="transmembrane region" description="Helical" evidence="1">
    <location>
        <begin position="202"/>
        <end position="221"/>
    </location>
</feature>
<evidence type="ECO:0000259" key="2">
    <source>
        <dbReference type="Pfam" id="PF05569"/>
    </source>
</evidence>
<dbReference type="InterPro" id="IPR008756">
    <property type="entry name" value="Peptidase_M56"/>
</dbReference>
<dbReference type="PANTHER" id="PTHR34978">
    <property type="entry name" value="POSSIBLE SENSOR-TRANSDUCER PROTEIN BLAR"/>
    <property type="match status" value="1"/>
</dbReference>
<feature type="transmembrane region" description="Helical" evidence="1">
    <location>
        <begin position="148"/>
        <end position="173"/>
    </location>
</feature>
<dbReference type="InterPro" id="IPR052173">
    <property type="entry name" value="Beta-lactam_resp_regulator"/>
</dbReference>
<evidence type="ECO:0000256" key="1">
    <source>
        <dbReference type="SAM" id="Phobius"/>
    </source>
</evidence>
<dbReference type="Pfam" id="PF05569">
    <property type="entry name" value="Peptidase_M56"/>
    <property type="match status" value="1"/>
</dbReference>
<evidence type="ECO:0000313" key="4">
    <source>
        <dbReference type="Proteomes" id="UP001202248"/>
    </source>
</evidence>
<keyword evidence="1" id="KW-1133">Transmembrane helix</keyword>
<feature type="domain" description="Peptidase M56" evidence="2">
    <location>
        <begin position="25"/>
        <end position="281"/>
    </location>
</feature>